<evidence type="ECO:0000313" key="4">
    <source>
        <dbReference type="Proteomes" id="UP000823849"/>
    </source>
</evidence>
<comment type="similarity">
    <text evidence="1">Belongs to the UPF0597 family.</text>
</comment>
<dbReference type="PANTHER" id="PTHR30501:SF2">
    <property type="entry name" value="UPF0597 PROTEIN YHAM"/>
    <property type="match status" value="1"/>
</dbReference>
<dbReference type="InterPro" id="IPR021144">
    <property type="entry name" value="UPF0597"/>
</dbReference>
<organism evidence="3 4">
    <name type="scientific">Candidatus Fusicatenibacter intestinigallinarum</name>
    <dbReference type="NCBI Taxonomy" id="2838598"/>
    <lineage>
        <taxon>Bacteria</taxon>
        <taxon>Bacillati</taxon>
        <taxon>Bacillota</taxon>
        <taxon>Clostridia</taxon>
        <taxon>Lachnospirales</taxon>
        <taxon>Lachnospiraceae</taxon>
        <taxon>Fusicatenibacter</taxon>
    </lineage>
</organism>
<evidence type="ECO:0000256" key="1">
    <source>
        <dbReference type="HAMAP-Rule" id="MF_01845"/>
    </source>
</evidence>
<dbReference type="Pfam" id="PF03313">
    <property type="entry name" value="SDH_alpha"/>
    <property type="match status" value="1"/>
</dbReference>
<dbReference type="PANTHER" id="PTHR30501">
    <property type="entry name" value="UPF0597 PROTEIN YHAM"/>
    <property type="match status" value="1"/>
</dbReference>
<dbReference type="GO" id="GO:0080146">
    <property type="term" value="F:L-cysteine desulfhydrase activity"/>
    <property type="evidence" value="ECO:0007669"/>
    <property type="project" value="TreeGrafter"/>
</dbReference>
<dbReference type="GO" id="GO:0019450">
    <property type="term" value="P:L-cysteine catabolic process to pyruvate"/>
    <property type="evidence" value="ECO:0007669"/>
    <property type="project" value="TreeGrafter"/>
</dbReference>
<reference evidence="3" key="2">
    <citation type="submission" date="2021-04" db="EMBL/GenBank/DDBJ databases">
        <authorList>
            <person name="Gilroy R."/>
        </authorList>
    </citation>
    <scope>NUCLEOTIDE SEQUENCE</scope>
    <source>
        <strain evidence="3">CHK185-5351</strain>
    </source>
</reference>
<dbReference type="Proteomes" id="UP000823849">
    <property type="component" value="Unassembled WGS sequence"/>
</dbReference>
<protein>
    <recommendedName>
        <fullName evidence="1">UPF0597 protein H9705_06460</fullName>
    </recommendedName>
</protein>
<gene>
    <name evidence="3" type="ORF">H9705_06460</name>
</gene>
<dbReference type="PIRSF" id="PIRSF006054">
    <property type="entry name" value="UCP006054"/>
    <property type="match status" value="1"/>
</dbReference>
<dbReference type="EMBL" id="DWWU01000027">
    <property type="protein sequence ID" value="HJC15455.1"/>
    <property type="molecule type" value="Genomic_DNA"/>
</dbReference>
<comment type="caution">
    <text evidence="3">The sequence shown here is derived from an EMBL/GenBank/DDBJ whole genome shotgun (WGS) entry which is preliminary data.</text>
</comment>
<keyword evidence="3" id="KW-0456">Lyase</keyword>
<proteinExistence type="inferred from homology"/>
<dbReference type="AlphaFoldDB" id="A0A9D2NAE1"/>
<dbReference type="HAMAP" id="MF_01845">
    <property type="entry name" value="UPF0597"/>
    <property type="match status" value="1"/>
</dbReference>
<sequence length="427" mass="45958">MGLAQNMYRTFVEILKEELVPAFGCTEPIAIAYCAAKAREVLGAVPERVAIQASGNIIKNVKSVIVPNTDGLKGIPAAAAAGIVGGQAEKQLEVISEITDEQKAQMREYLEKVPFDVKPMTDGDKLDILITVWAGEHQAQVRVSRHHCNISLIARDGETIYREEAAVCQEETPKADRSLLSVKNIIQFAQEVNLDDVREVLDRQISYNYRIAREGMEHDWGANIGSILVKTYGDDVKIMSKAMAAAGSDARMSGCELPVVINSGSGNQGITVSVPVIVYSEYLKSSREELYRALVISNLIAVHIKHGIGPLSAFCGAVSAGCAAGCGIAYLYGGREEEIAHTLVNSLATVSGIFCDGAKASCAAKIASSVEAGILGYFMYVNGQQFYAEDGIVSSGVEDTIRNVCRLGANAMNETDEEIIRIMTHCD</sequence>
<name>A0A9D2NAE1_9FIRM</name>
<accession>A0A9D2NAE1</accession>
<evidence type="ECO:0000313" key="3">
    <source>
        <dbReference type="EMBL" id="HJC15455.1"/>
    </source>
</evidence>
<feature type="domain" description="Serine dehydratase-like alpha subunit" evidence="2">
    <location>
        <begin position="89"/>
        <end position="420"/>
    </location>
</feature>
<reference evidence="3" key="1">
    <citation type="journal article" date="2021" name="PeerJ">
        <title>Extensive microbial diversity within the chicken gut microbiome revealed by metagenomics and culture.</title>
        <authorList>
            <person name="Gilroy R."/>
            <person name="Ravi A."/>
            <person name="Getino M."/>
            <person name="Pursley I."/>
            <person name="Horton D.L."/>
            <person name="Alikhan N.F."/>
            <person name="Baker D."/>
            <person name="Gharbi K."/>
            <person name="Hall N."/>
            <person name="Watson M."/>
            <person name="Adriaenssens E.M."/>
            <person name="Foster-Nyarko E."/>
            <person name="Jarju S."/>
            <person name="Secka A."/>
            <person name="Antonio M."/>
            <person name="Oren A."/>
            <person name="Chaudhuri R.R."/>
            <person name="La Ragione R."/>
            <person name="Hildebrand F."/>
            <person name="Pallen M.J."/>
        </authorList>
    </citation>
    <scope>NUCLEOTIDE SEQUENCE</scope>
    <source>
        <strain evidence="3">CHK185-5351</strain>
    </source>
</reference>
<dbReference type="InterPro" id="IPR005130">
    <property type="entry name" value="Ser_deHydtase-like_asu"/>
</dbReference>
<evidence type="ECO:0000259" key="2">
    <source>
        <dbReference type="Pfam" id="PF03313"/>
    </source>
</evidence>